<dbReference type="InterPro" id="IPR000719">
    <property type="entry name" value="Prot_kinase_dom"/>
</dbReference>
<feature type="binding site" evidence="3">
    <location>
        <position position="89"/>
    </location>
    <ligand>
        <name>ATP</name>
        <dbReference type="ChEBI" id="CHEBI:30616"/>
    </ligand>
</feature>
<dbReference type="RefSeq" id="XP_020549153.1">
    <property type="nucleotide sequence ID" value="XM_020693494.1"/>
</dbReference>
<protein>
    <submittedName>
        <fullName evidence="6">Probable inactive receptor kinase At5g58300</fullName>
    </submittedName>
</protein>
<dbReference type="PANTHER" id="PTHR48010">
    <property type="entry name" value="OS05G0588300 PROTEIN"/>
    <property type="match status" value="1"/>
</dbReference>
<dbReference type="FunFam" id="1.10.510.10:FF:000095">
    <property type="entry name" value="protein STRUBBELIG-RECEPTOR FAMILY 8"/>
    <property type="match status" value="1"/>
</dbReference>
<evidence type="ECO:0000256" key="3">
    <source>
        <dbReference type="PROSITE-ProRule" id="PRU10141"/>
    </source>
</evidence>
<keyword evidence="6" id="KW-0675">Receptor</keyword>
<dbReference type="PROSITE" id="PS00107">
    <property type="entry name" value="PROTEIN_KINASE_ATP"/>
    <property type="match status" value="1"/>
</dbReference>
<keyword evidence="6" id="KW-0418">Kinase</keyword>
<evidence type="ECO:0000259" key="4">
    <source>
        <dbReference type="PROSITE" id="PS50011"/>
    </source>
</evidence>
<evidence type="ECO:0000256" key="1">
    <source>
        <dbReference type="ARBA" id="ARBA00022741"/>
    </source>
</evidence>
<dbReference type="InterPro" id="IPR050994">
    <property type="entry name" value="At_inactive_RLKs"/>
</dbReference>
<keyword evidence="5" id="KW-1185">Reference proteome</keyword>
<feature type="domain" description="Protein kinase" evidence="4">
    <location>
        <begin position="61"/>
        <end position="330"/>
    </location>
</feature>
<evidence type="ECO:0000313" key="6">
    <source>
        <dbReference type="RefSeq" id="XP_020549153.1"/>
    </source>
</evidence>
<dbReference type="FunFam" id="3.30.200.20:FF:000307">
    <property type="entry name" value="pollen receptor-like kinase 1"/>
    <property type="match status" value="1"/>
</dbReference>
<dbReference type="SUPFAM" id="SSF56112">
    <property type="entry name" value="Protein kinase-like (PK-like)"/>
    <property type="match status" value="2"/>
</dbReference>
<evidence type="ECO:0000313" key="5">
    <source>
        <dbReference type="Proteomes" id="UP000504604"/>
    </source>
</evidence>
<dbReference type="Proteomes" id="UP000504604">
    <property type="component" value="Linkage group LG4"/>
</dbReference>
<dbReference type="PROSITE" id="PS50011">
    <property type="entry name" value="PROTEIN_KINASE_DOM"/>
    <property type="match status" value="2"/>
</dbReference>
<dbReference type="Gene3D" id="3.30.200.20">
    <property type="entry name" value="Phosphorylase Kinase, domain 1"/>
    <property type="match status" value="2"/>
</dbReference>
<dbReference type="KEGG" id="sind:105160680"/>
<accession>A0A8M8UQF3</accession>
<organism evidence="5 6">
    <name type="scientific">Sesamum indicum</name>
    <name type="common">Oriental sesame</name>
    <name type="synonym">Sesamum orientale</name>
    <dbReference type="NCBI Taxonomy" id="4182"/>
    <lineage>
        <taxon>Eukaryota</taxon>
        <taxon>Viridiplantae</taxon>
        <taxon>Streptophyta</taxon>
        <taxon>Embryophyta</taxon>
        <taxon>Tracheophyta</taxon>
        <taxon>Spermatophyta</taxon>
        <taxon>Magnoliopsida</taxon>
        <taxon>eudicotyledons</taxon>
        <taxon>Gunneridae</taxon>
        <taxon>Pentapetalae</taxon>
        <taxon>asterids</taxon>
        <taxon>lamiids</taxon>
        <taxon>Lamiales</taxon>
        <taxon>Pedaliaceae</taxon>
        <taxon>Sesamum</taxon>
    </lineage>
</organism>
<dbReference type="OrthoDB" id="907176at2759"/>
<keyword evidence="6" id="KW-0808">Transferase</keyword>
<feature type="domain" description="Protein kinase" evidence="4">
    <location>
        <begin position="362"/>
        <end position="634"/>
    </location>
</feature>
<dbReference type="InterPro" id="IPR011009">
    <property type="entry name" value="Kinase-like_dom_sf"/>
</dbReference>
<keyword evidence="2 3" id="KW-0067">ATP-binding</keyword>
<dbReference type="InterPro" id="IPR001245">
    <property type="entry name" value="Ser-Thr/Tyr_kinase_cat_dom"/>
</dbReference>
<dbReference type="Gene3D" id="1.10.510.10">
    <property type="entry name" value="Transferase(Phosphotransferase) domain 1"/>
    <property type="match status" value="2"/>
</dbReference>
<name>A0A8M8UQF3_SESIN</name>
<reference evidence="6" key="1">
    <citation type="submission" date="2025-08" db="UniProtKB">
        <authorList>
            <consortium name="RefSeq"/>
        </authorList>
    </citation>
    <scope>IDENTIFICATION</scope>
</reference>
<dbReference type="PANTHER" id="PTHR48010:SF1">
    <property type="entry name" value="PROTEIN KINASE DOMAIN-CONTAINING PROTEIN"/>
    <property type="match status" value="1"/>
</dbReference>
<keyword evidence="1 3" id="KW-0547">Nucleotide-binding</keyword>
<sequence>MSRIYDNWERLVAAVLRKQQLWELFHDQSRSPIPEVHLHILKVPLQSTKFSPPFELEDLLRASAKYLGKGTFGSAYAAALHYGTKIVIKRLKLVSVSEPQFRRHMEVVGNIRDENVTTLRAYFCSKDEKLLLYDCYSNGSVSSLLHGENGENRASVDWPTRMRIAVGAARGIAHIHTQIGGKLVHGNIKASNIFLNSQRYGCISDLGMAYVAATAFIPNSYCYAPEVENTQNVSQASDVYSFGVLLLELLTKKSPVQVSGSEAVDLVKLANSVNRKKWIAKIFDTDVQKNRTVERQMEKMLQIGMMCVAKSPKRRPRMSEVVKVIEDSMLIMVNQFSVRTKMNKLMFFEDARYTFDLEDLLRASAEVLGRGMFGVSYKVILENGITIVVKRSKEVVVAKKEFQRHMEVMSRMQGHENVSELRAHYYSVDEKLLVYDYHSQGSVSALLHGKRGSGRKPLDWKARLRIAIGAARGFAHIHKQDGGKFLHGNIRTSNIFLNEQRHGRVSDVGLATLSSPTTLLVMRTAGYCAPEVMDIKKISQASDVYSFGVVLLELISGKRPIHTTGDGKVISLVRWIETVIREEWTDEVFDAELLRYQHDNEAMLQLLQIAMGCVDSVPKRRPKMADVLMELEAISETETVSSPSVE</sequence>
<dbReference type="GeneID" id="105160680"/>
<dbReference type="AlphaFoldDB" id="A0A8M8UQF3"/>
<dbReference type="InterPro" id="IPR017441">
    <property type="entry name" value="Protein_kinase_ATP_BS"/>
</dbReference>
<proteinExistence type="predicted"/>
<evidence type="ECO:0000256" key="2">
    <source>
        <dbReference type="ARBA" id="ARBA00022840"/>
    </source>
</evidence>
<dbReference type="Pfam" id="PF07714">
    <property type="entry name" value="PK_Tyr_Ser-Thr"/>
    <property type="match status" value="2"/>
</dbReference>
<gene>
    <name evidence="6" type="primary">LOC105160680</name>
</gene>
<dbReference type="GO" id="GO:0005524">
    <property type="term" value="F:ATP binding"/>
    <property type="evidence" value="ECO:0007669"/>
    <property type="project" value="UniProtKB-UniRule"/>
</dbReference>
<dbReference type="GO" id="GO:0004672">
    <property type="term" value="F:protein kinase activity"/>
    <property type="evidence" value="ECO:0007669"/>
    <property type="project" value="InterPro"/>
</dbReference>